<evidence type="ECO:0000256" key="6">
    <source>
        <dbReference type="HAMAP-Rule" id="MF_01925"/>
    </source>
</evidence>
<evidence type="ECO:0000256" key="3">
    <source>
        <dbReference type="ARBA" id="ARBA00022857"/>
    </source>
</evidence>
<dbReference type="FunFam" id="1.10.3730.10:FF:000001">
    <property type="entry name" value="Pyrroline-5-carboxylate reductase"/>
    <property type="match status" value="1"/>
</dbReference>
<dbReference type="Pfam" id="PF14748">
    <property type="entry name" value="P5CR_dimer"/>
    <property type="match status" value="1"/>
</dbReference>
<evidence type="ECO:0000259" key="9">
    <source>
        <dbReference type="Pfam" id="PF03807"/>
    </source>
</evidence>
<keyword evidence="2 6" id="KW-0641">Proline biosynthesis</keyword>
<dbReference type="GO" id="GO:0004735">
    <property type="term" value="F:pyrroline-5-carboxylate reductase activity"/>
    <property type="evidence" value="ECO:0007669"/>
    <property type="project" value="UniProtKB-UniRule"/>
</dbReference>
<reference evidence="11" key="2">
    <citation type="submission" date="2020-01" db="EMBL/GenBank/DDBJ databases">
        <authorList>
            <person name="Hornung B."/>
        </authorList>
    </citation>
    <scope>NUCLEOTIDE SEQUENCE</scope>
    <source>
        <strain evidence="11">PacBioINE</strain>
    </source>
</reference>
<sequence>MLPTNNRTSLAGEATVLGVNIMQEIGFIGAGNIAEAIIYGLRQAGGKYNLRVVNRSNGARLADLADRYQIIPASLAELVQSSEVILIAVKPKDVPGVLETLAGPELSSGLNDQLIISVAAGIQIATLEKSLPGMAVVRAMPNTSSAVLHSVTGLVRGHEADEDHVRMAEKIFSSVGQILWLPESRMNALMALSGSGPAYFYLFTECLVQAGVELGLREEDAEMLSRETLIGVGKMMAESGKSPGRLRQEVTSPNGTTIEALQVFWAANLKGIVREAAEACARKGQEMEGEYSG</sequence>
<comment type="subcellular location">
    <subcellularLocation>
        <location evidence="6">Cytoplasm</location>
    </subcellularLocation>
</comment>
<proteinExistence type="inferred from homology"/>
<keyword evidence="6" id="KW-0963">Cytoplasm</keyword>
<dbReference type="PANTHER" id="PTHR11645:SF0">
    <property type="entry name" value="PYRROLINE-5-CARBOXYLATE REDUCTASE 3"/>
    <property type="match status" value="1"/>
</dbReference>
<dbReference type="Gene3D" id="3.40.50.720">
    <property type="entry name" value="NAD(P)-binding Rossmann-like Domain"/>
    <property type="match status" value="1"/>
</dbReference>
<evidence type="ECO:0000256" key="8">
    <source>
        <dbReference type="PIRSR" id="PIRSR000193-1"/>
    </source>
</evidence>
<dbReference type="InterPro" id="IPR028939">
    <property type="entry name" value="P5C_Rdtase_cat_N"/>
</dbReference>
<evidence type="ECO:0000313" key="11">
    <source>
        <dbReference type="EMBL" id="CAA7601670.1"/>
    </source>
</evidence>
<keyword evidence="13" id="KW-1185">Reference proteome</keyword>
<dbReference type="EMBL" id="CDGJ01000110">
    <property type="protein sequence ID" value="CEJ09111.1"/>
    <property type="molecule type" value="Genomic_DNA"/>
</dbReference>
<evidence type="ECO:0000256" key="7">
    <source>
        <dbReference type="NCBIfam" id="TIGR00112"/>
    </source>
</evidence>
<dbReference type="Proteomes" id="UP001071230">
    <property type="component" value="Unassembled WGS sequence"/>
</dbReference>
<dbReference type="InterPro" id="IPR000304">
    <property type="entry name" value="Pyrroline-COOH_reductase"/>
</dbReference>
<keyword evidence="4 6" id="KW-0560">Oxidoreductase</keyword>
<feature type="domain" description="Pyrroline-5-carboxylate reductase catalytic N-terminal" evidence="9">
    <location>
        <begin position="25"/>
        <end position="121"/>
    </location>
</feature>
<comment type="function">
    <text evidence="5 6">Catalyzes the reduction of 1-pyrroline-5-carboxylate (PCA) to L-proline.</text>
</comment>
<comment type="similarity">
    <text evidence="1 6">Belongs to the pyrroline-5-carboxylate reductase family.</text>
</comment>
<feature type="binding site" evidence="8">
    <location>
        <begin position="88"/>
        <end position="91"/>
    </location>
    <ligand>
        <name>NADP(+)</name>
        <dbReference type="ChEBI" id="CHEBI:58349"/>
    </ligand>
</feature>
<evidence type="ECO:0000256" key="1">
    <source>
        <dbReference type="ARBA" id="ARBA00005525"/>
    </source>
</evidence>
<accession>A0A8S0X5I1</accession>
<dbReference type="GO" id="GO:0005737">
    <property type="term" value="C:cytoplasm"/>
    <property type="evidence" value="ECO:0007669"/>
    <property type="project" value="UniProtKB-SubCell"/>
</dbReference>
<evidence type="ECO:0000259" key="10">
    <source>
        <dbReference type="Pfam" id="PF14748"/>
    </source>
</evidence>
<dbReference type="PANTHER" id="PTHR11645">
    <property type="entry name" value="PYRROLINE-5-CARBOXYLATE REDUCTASE"/>
    <property type="match status" value="1"/>
</dbReference>
<keyword evidence="3 6" id="KW-0521">NADP</keyword>
<dbReference type="EC" id="1.5.1.2" evidence="6 7"/>
<dbReference type="SUPFAM" id="SSF48179">
    <property type="entry name" value="6-phosphogluconate dehydrogenase C-terminal domain-like"/>
    <property type="match status" value="1"/>
</dbReference>
<dbReference type="SUPFAM" id="SSF51735">
    <property type="entry name" value="NAD(P)-binding Rossmann-fold domains"/>
    <property type="match status" value="1"/>
</dbReference>
<dbReference type="HAMAP" id="MF_01925">
    <property type="entry name" value="P5C_reductase"/>
    <property type="match status" value="1"/>
</dbReference>
<comment type="pathway">
    <text evidence="6">Amino-acid biosynthesis; L-proline biosynthesis; L-proline from L-glutamate 5-semialdehyde: step 1/1.</text>
</comment>
<dbReference type="Gene3D" id="1.10.3730.10">
    <property type="entry name" value="ProC C-terminal domain-like"/>
    <property type="match status" value="1"/>
</dbReference>
<dbReference type="InterPro" id="IPR029036">
    <property type="entry name" value="P5CR_dimer"/>
</dbReference>
<dbReference type="GO" id="GO:0055129">
    <property type="term" value="P:L-proline biosynthetic process"/>
    <property type="evidence" value="ECO:0007669"/>
    <property type="project" value="UniProtKB-UniRule"/>
</dbReference>
<comment type="catalytic activity">
    <reaction evidence="6">
        <text>L-proline + NAD(+) = (S)-1-pyrroline-5-carboxylate + NADH + 2 H(+)</text>
        <dbReference type="Rhea" id="RHEA:14105"/>
        <dbReference type="ChEBI" id="CHEBI:15378"/>
        <dbReference type="ChEBI" id="CHEBI:17388"/>
        <dbReference type="ChEBI" id="CHEBI:57540"/>
        <dbReference type="ChEBI" id="CHEBI:57945"/>
        <dbReference type="ChEBI" id="CHEBI:60039"/>
        <dbReference type="EC" id="1.5.1.2"/>
    </reaction>
</comment>
<dbReference type="NCBIfam" id="TIGR00112">
    <property type="entry name" value="proC"/>
    <property type="match status" value="1"/>
</dbReference>
<evidence type="ECO:0000313" key="13">
    <source>
        <dbReference type="Proteomes" id="UP001071230"/>
    </source>
</evidence>
<protein>
    <recommendedName>
        <fullName evidence="6 7">Pyrroline-5-carboxylate reductase</fullName>
        <shortName evidence="6">P5C reductase</shortName>
        <shortName evidence="6">P5CR</shortName>
        <ecNumber evidence="6 7">1.5.1.2</ecNumber>
    </recommendedName>
    <alternativeName>
        <fullName evidence="6">PCA reductase</fullName>
    </alternativeName>
</protein>
<dbReference type="InterPro" id="IPR008927">
    <property type="entry name" value="6-PGluconate_DH-like_C_sf"/>
</dbReference>
<organism evidence="11">
    <name type="scientific">Acididesulfobacillus acetoxydans</name>
    <dbReference type="NCBI Taxonomy" id="1561005"/>
    <lineage>
        <taxon>Bacteria</taxon>
        <taxon>Bacillati</taxon>
        <taxon>Bacillota</taxon>
        <taxon>Clostridia</taxon>
        <taxon>Eubacteriales</taxon>
        <taxon>Peptococcaceae</taxon>
        <taxon>Acididesulfobacillus</taxon>
    </lineage>
</organism>
<dbReference type="EMBL" id="LR746496">
    <property type="protein sequence ID" value="CAA7601670.1"/>
    <property type="molecule type" value="Genomic_DNA"/>
</dbReference>
<dbReference type="Pfam" id="PF03807">
    <property type="entry name" value="F420_oxidored"/>
    <property type="match status" value="1"/>
</dbReference>
<name>A0A8S0X5I1_9FIRM</name>
<reference evidence="12" key="1">
    <citation type="submission" date="2014-11" db="EMBL/GenBank/DDBJ databases">
        <authorList>
            <person name="Hornung B.V."/>
        </authorList>
    </citation>
    <scope>NUCLEOTIDE SEQUENCE</scope>
    <source>
        <strain evidence="12">INE</strain>
    </source>
</reference>
<comment type="catalytic activity">
    <reaction evidence="6">
        <text>L-proline + NADP(+) = (S)-1-pyrroline-5-carboxylate + NADPH + 2 H(+)</text>
        <dbReference type="Rhea" id="RHEA:14109"/>
        <dbReference type="ChEBI" id="CHEBI:15378"/>
        <dbReference type="ChEBI" id="CHEBI:17388"/>
        <dbReference type="ChEBI" id="CHEBI:57783"/>
        <dbReference type="ChEBI" id="CHEBI:58349"/>
        <dbReference type="ChEBI" id="CHEBI:60039"/>
        <dbReference type="EC" id="1.5.1.2"/>
    </reaction>
</comment>
<evidence type="ECO:0000256" key="2">
    <source>
        <dbReference type="ARBA" id="ARBA00022650"/>
    </source>
</evidence>
<dbReference type="Proteomes" id="UP000836597">
    <property type="component" value="Chromosome"/>
</dbReference>
<keyword evidence="6" id="KW-0028">Amino-acid biosynthesis</keyword>
<evidence type="ECO:0000256" key="4">
    <source>
        <dbReference type="ARBA" id="ARBA00023002"/>
    </source>
</evidence>
<gene>
    <name evidence="6" type="primary">proC</name>
    <name evidence="11" type="ORF">DEACI_2337</name>
    <name evidence="12" type="ORF">DEACI_3594</name>
</gene>
<dbReference type="KEGG" id="aacx:DEACI_2337"/>
<evidence type="ECO:0000256" key="5">
    <source>
        <dbReference type="ARBA" id="ARBA00058118"/>
    </source>
</evidence>
<evidence type="ECO:0000313" key="12">
    <source>
        <dbReference type="EMBL" id="CEJ09111.1"/>
    </source>
</evidence>
<dbReference type="PIRSF" id="PIRSF000193">
    <property type="entry name" value="Pyrrol-5-carb_rd"/>
    <property type="match status" value="1"/>
</dbReference>
<dbReference type="InterPro" id="IPR036291">
    <property type="entry name" value="NAD(P)-bd_dom_sf"/>
</dbReference>
<feature type="domain" description="Pyrroline-5-carboxylate reductase dimerisation" evidence="10">
    <location>
        <begin position="183"/>
        <end position="287"/>
    </location>
</feature>
<dbReference type="AlphaFoldDB" id="A0A8S0X5I1"/>